<dbReference type="Gene3D" id="3.40.50.1220">
    <property type="entry name" value="TPP-binding domain"/>
    <property type="match status" value="1"/>
</dbReference>
<dbReference type="EC" id="2.2.1.9" evidence="7"/>
<comment type="pathway">
    <text evidence="7">Quinol/quinone metabolism; menaquinone biosynthesis.</text>
</comment>
<keyword evidence="5 7" id="KW-0786">Thiamine pyrophosphate</keyword>
<dbReference type="CDD" id="cd07037">
    <property type="entry name" value="TPP_PYR_MenD"/>
    <property type="match status" value="1"/>
</dbReference>
<organism evidence="11 12">
    <name type="scientific">Geobacillus subterraneus</name>
    <dbReference type="NCBI Taxonomy" id="129338"/>
    <lineage>
        <taxon>Bacteria</taxon>
        <taxon>Bacillati</taxon>
        <taxon>Bacillota</taxon>
        <taxon>Bacilli</taxon>
        <taxon>Bacillales</taxon>
        <taxon>Anoxybacillaceae</taxon>
        <taxon>Geobacillus</taxon>
    </lineage>
</organism>
<feature type="domain" description="Thiamine pyrophosphate enzyme TPP-binding" evidence="8">
    <location>
        <begin position="415"/>
        <end position="550"/>
    </location>
</feature>
<dbReference type="NCBIfam" id="TIGR00173">
    <property type="entry name" value="menD"/>
    <property type="match status" value="1"/>
</dbReference>
<protein>
    <recommendedName>
        <fullName evidence="7">2-succinyl-5-enolpyruvyl-6-hydroxy-3-cyclohexene-1-carboxylate synthase</fullName>
        <shortName evidence="7">SEPHCHC synthase</shortName>
        <ecNumber evidence="7">2.2.1.9</ecNumber>
    </recommendedName>
    <alternativeName>
        <fullName evidence="7">Menaquinone biosynthesis protein MenD</fullName>
    </alternativeName>
</protein>
<proteinExistence type="inferred from homology"/>
<sequence length="586" mass="63976">MTNALSYYVAAFVDGLVQAGVTEAVISPGSRSTPLAMAMAEHRGLRFSMHIDERSAAFFALGMAKAKQRPVALVCTSGTAAANYLPAIVEAHYSRVPLVVLTADRPHELRDVGAPQAIDQLHLYGRYAKWFVDLALPEETDSMLRYARTMAARAAAIAAGAPAGPVHVNVPLREPLVPIIGDDVWERVRTVAETPQMISGCATLSAENAAVLYEQLAAAKRGLIVCGPLDQPGFAEAVTELARALDVPILADPLSQLRAGSHDKTYVIDSYDAMLKDEAIASKLVPDVVLRFGAMPVSKPLFLWLKQHRSIRQIVVDDGGWRDPTLSAACVVHSNETVFCRQLLDIAEPKRNESVWSTTWREINDIARTVLREHLPADEWFEGKVFAELAELLPAGATLFVGNSMPIRDADTFFFATDKPFRVLANRGANGIDGVVSSALGASSVAQPLVLVIGDLSFYHDLNGLLAAKMHGLQATIVLLNNNGGGIFSFLPQARHEGPFETLFGTPTNLSFAHAVEMYGGRYAAPHTWDEFRRHVAESLDTGGLNVIEVRTSRAENVQMHRLLWKRVSQEIGKFLEQKGMEEPWN</sequence>
<keyword evidence="1 7" id="KW-0474">Menaquinone biosynthesis</keyword>
<comment type="pathway">
    <text evidence="7">Quinol/quinone metabolism; 1,4-dihydroxy-2-naphthoate biosynthesis; 1,4-dihydroxy-2-naphthoate from chorismate: step 2/7.</text>
</comment>
<evidence type="ECO:0000259" key="8">
    <source>
        <dbReference type="Pfam" id="PF02775"/>
    </source>
</evidence>
<comment type="cofactor">
    <cofactor evidence="7">
        <name>thiamine diphosphate</name>
        <dbReference type="ChEBI" id="CHEBI:58937"/>
    </cofactor>
    <text evidence="7">Binds 1 thiamine pyrophosphate per subunit.</text>
</comment>
<dbReference type="SUPFAM" id="SSF52467">
    <property type="entry name" value="DHS-like NAD/FAD-binding domain"/>
    <property type="match status" value="1"/>
</dbReference>
<evidence type="ECO:0000256" key="6">
    <source>
        <dbReference type="ARBA" id="ARBA00023211"/>
    </source>
</evidence>
<dbReference type="HAMAP" id="MF_01659">
    <property type="entry name" value="MenD"/>
    <property type="match status" value="1"/>
</dbReference>
<name>A0ABN4NDH9_9BACL</name>
<comment type="similarity">
    <text evidence="7">Belongs to the TPP enzyme family. MenD subfamily.</text>
</comment>
<comment type="subunit">
    <text evidence="7">Homodimer.</text>
</comment>
<evidence type="ECO:0000313" key="12">
    <source>
        <dbReference type="Proteomes" id="UP000076226"/>
    </source>
</evidence>
<comment type="cofactor">
    <cofactor evidence="7">
        <name>Mg(2+)</name>
        <dbReference type="ChEBI" id="CHEBI:18420"/>
    </cofactor>
    <cofactor evidence="7">
        <name>Mn(2+)</name>
        <dbReference type="ChEBI" id="CHEBI:29035"/>
    </cofactor>
</comment>
<dbReference type="PANTHER" id="PTHR42916:SF1">
    <property type="entry name" value="PROTEIN PHYLLO, CHLOROPLASTIC"/>
    <property type="match status" value="1"/>
</dbReference>
<evidence type="ECO:0000256" key="1">
    <source>
        <dbReference type="ARBA" id="ARBA00022428"/>
    </source>
</evidence>
<dbReference type="PANTHER" id="PTHR42916">
    <property type="entry name" value="2-SUCCINYL-5-ENOLPYRUVYL-6-HYDROXY-3-CYCLOHEXENE-1-CARBOXYLATE SYNTHASE"/>
    <property type="match status" value="1"/>
</dbReference>
<comment type="function">
    <text evidence="7">Catalyzes the thiamine diphosphate-dependent decarboxylation of 2-oxoglutarate and the subsequent addition of the resulting succinic semialdehyde-thiamine pyrophosphate anion to isochorismate to yield 2-succinyl-5-enolpyruvyl-6-hydroxy-3-cyclohexene-1-carboxylate (SEPHCHC).</text>
</comment>
<dbReference type="InterPro" id="IPR029061">
    <property type="entry name" value="THDP-binding"/>
</dbReference>
<dbReference type="InterPro" id="IPR029035">
    <property type="entry name" value="DHS-like_NAD/FAD-binding_dom"/>
</dbReference>
<keyword evidence="3 7" id="KW-0479">Metal-binding</keyword>
<dbReference type="Pfam" id="PF16582">
    <property type="entry name" value="TPP_enzyme_M_2"/>
    <property type="match status" value="1"/>
</dbReference>
<evidence type="ECO:0000256" key="3">
    <source>
        <dbReference type="ARBA" id="ARBA00022723"/>
    </source>
</evidence>
<accession>A0ABN4NDH9</accession>
<keyword evidence="4 7" id="KW-0460">Magnesium</keyword>
<feature type="domain" description="Thiamine pyrophosphate enzyme N-terminal TPP-binding" evidence="9">
    <location>
        <begin position="10"/>
        <end position="122"/>
    </location>
</feature>
<reference evidence="11 12" key="1">
    <citation type="submission" date="2016-02" db="EMBL/GenBank/DDBJ databases">
        <title>Complete genome sequence of Geobacillus subterraneus KCTC 3922T.</title>
        <authorList>
            <person name="Lee D.-W."/>
            <person name="Lee Y.-J."/>
            <person name="Lee S.-J."/>
            <person name="Park G.-S."/>
            <person name="Lee S.-J."/>
            <person name="Shin J.-H."/>
        </authorList>
    </citation>
    <scope>NUCLEOTIDE SEQUENCE [LARGE SCALE GENOMIC DNA]</scope>
    <source>
        <strain evidence="11 12">KCTC 3922</strain>
    </source>
</reference>
<evidence type="ECO:0000313" key="11">
    <source>
        <dbReference type="EMBL" id="AMX82517.1"/>
    </source>
</evidence>
<evidence type="ECO:0000256" key="2">
    <source>
        <dbReference type="ARBA" id="ARBA00022679"/>
    </source>
</evidence>
<comment type="catalytic activity">
    <reaction evidence="7">
        <text>isochorismate + 2-oxoglutarate + H(+) = 5-enolpyruvoyl-6-hydroxy-2-succinyl-cyclohex-3-ene-1-carboxylate + CO2</text>
        <dbReference type="Rhea" id="RHEA:25593"/>
        <dbReference type="ChEBI" id="CHEBI:15378"/>
        <dbReference type="ChEBI" id="CHEBI:16526"/>
        <dbReference type="ChEBI" id="CHEBI:16810"/>
        <dbReference type="ChEBI" id="CHEBI:29780"/>
        <dbReference type="ChEBI" id="CHEBI:58818"/>
        <dbReference type="EC" id="2.2.1.9"/>
    </reaction>
</comment>
<evidence type="ECO:0000256" key="4">
    <source>
        <dbReference type="ARBA" id="ARBA00022842"/>
    </source>
</evidence>
<dbReference type="Gene3D" id="3.40.50.970">
    <property type="match status" value="2"/>
</dbReference>
<evidence type="ECO:0000259" key="9">
    <source>
        <dbReference type="Pfam" id="PF02776"/>
    </source>
</evidence>
<dbReference type="Pfam" id="PF02775">
    <property type="entry name" value="TPP_enzyme_C"/>
    <property type="match status" value="1"/>
</dbReference>
<keyword evidence="2 7" id="KW-0808">Transferase</keyword>
<keyword evidence="12" id="KW-1185">Reference proteome</keyword>
<feature type="domain" description="Menaquinone biosynthesis protein MenD middle" evidence="10">
    <location>
        <begin position="219"/>
        <end position="401"/>
    </location>
</feature>
<evidence type="ECO:0000256" key="5">
    <source>
        <dbReference type="ARBA" id="ARBA00023052"/>
    </source>
</evidence>
<keyword evidence="6 7" id="KW-0464">Manganese</keyword>
<gene>
    <name evidence="7" type="primary">menD</name>
    <name evidence="11" type="ORF">GS3922_01880</name>
</gene>
<dbReference type="InterPro" id="IPR012001">
    <property type="entry name" value="Thiamin_PyroP_enz_TPP-bd_dom"/>
</dbReference>
<dbReference type="InterPro" id="IPR032264">
    <property type="entry name" value="MenD_middle"/>
</dbReference>
<dbReference type="SUPFAM" id="SSF52518">
    <property type="entry name" value="Thiamin diphosphate-binding fold (THDP-binding)"/>
    <property type="match status" value="2"/>
</dbReference>
<evidence type="ECO:0000256" key="7">
    <source>
        <dbReference type="HAMAP-Rule" id="MF_01659"/>
    </source>
</evidence>
<dbReference type="EMBL" id="CP014342">
    <property type="protein sequence ID" value="AMX82517.1"/>
    <property type="molecule type" value="Genomic_DNA"/>
</dbReference>
<evidence type="ECO:0000259" key="10">
    <source>
        <dbReference type="Pfam" id="PF16582"/>
    </source>
</evidence>
<dbReference type="CDD" id="cd02009">
    <property type="entry name" value="TPP_SHCHC_synthase"/>
    <property type="match status" value="1"/>
</dbReference>
<dbReference type="InterPro" id="IPR004433">
    <property type="entry name" value="MenaQ_synth_MenD"/>
</dbReference>
<dbReference type="PIRSF" id="PIRSF004983">
    <property type="entry name" value="MenD"/>
    <property type="match status" value="1"/>
</dbReference>
<dbReference type="RefSeq" id="WP_063164923.1">
    <property type="nucleotide sequence ID" value="NZ_CP014342.1"/>
</dbReference>
<dbReference type="Proteomes" id="UP000076226">
    <property type="component" value="Chromosome"/>
</dbReference>
<dbReference type="InterPro" id="IPR011766">
    <property type="entry name" value="TPP_enzyme_TPP-bd"/>
</dbReference>
<dbReference type="Pfam" id="PF02776">
    <property type="entry name" value="TPP_enzyme_N"/>
    <property type="match status" value="1"/>
</dbReference>